<dbReference type="EMBL" id="CP036267">
    <property type="protein sequence ID" value="QDT32385.1"/>
    <property type="molecule type" value="Genomic_DNA"/>
</dbReference>
<evidence type="ECO:0000313" key="2">
    <source>
        <dbReference type="EMBL" id="QDT32385.1"/>
    </source>
</evidence>
<dbReference type="AlphaFoldDB" id="A0A517QL63"/>
<dbReference type="Proteomes" id="UP000315724">
    <property type="component" value="Chromosome"/>
</dbReference>
<feature type="region of interest" description="Disordered" evidence="1">
    <location>
        <begin position="230"/>
        <end position="262"/>
    </location>
</feature>
<name>A0A517QL63_9PLAN</name>
<proteinExistence type="predicted"/>
<feature type="compositionally biased region" description="Polar residues" evidence="1">
    <location>
        <begin position="237"/>
        <end position="251"/>
    </location>
</feature>
<evidence type="ECO:0000256" key="1">
    <source>
        <dbReference type="SAM" id="MobiDB-lite"/>
    </source>
</evidence>
<protein>
    <submittedName>
        <fullName evidence="2">Uncharacterized protein</fullName>
    </submittedName>
</protein>
<organism evidence="2 3">
    <name type="scientific">Thalassoglobus polymorphus</name>
    <dbReference type="NCBI Taxonomy" id="2527994"/>
    <lineage>
        <taxon>Bacteria</taxon>
        <taxon>Pseudomonadati</taxon>
        <taxon>Planctomycetota</taxon>
        <taxon>Planctomycetia</taxon>
        <taxon>Planctomycetales</taxon>
        <taxon>Planctomycetaceae</taxon>
        <taxon>Thalassoglobus</taxon>
    </lineage>
</organism>
<keyword evidence="3" id="KW-1185">Reference proteome</keyword>
<accession>A0A517QL63</accession>
<sequence length="303" mass="35843">MIFSFDKYDKYCSAPSNAAIQFARTLFAFMLMGVCFTSVSCGQSDNVPSPAEVFGKKTPDIPEAGEEVPETSLTPVEIEERRRIHKNVKEILWSYEATRKRHVRTEQEDAKTHMRDLKEHRDDGKYTWRRWQAYDLRYAFFLAAADAPEDLNFYDSDRRRNPEYFDKMKPFVDQNEIYVKHLDRKHYYEKMSVKLSQEAFDLIRWDASRNKYLVDKDIYDKLKSMVGEPLPEKKPSTFDSDPSSLFASENNTPKHKSKQPAWGNYLNSEKAQEFWKGQLRKIETLAKQNKIVFFTHSQYDKFR</sequence>
<dbReference type="KEGG" id="tpol:Mal48_16310"/>
<dbReference type="RefSeq" id="WP_145197598.1">
    <property type="nucleotide sequence ID" value="NZ_CP036267.1"/>
</dbReference>
<gene>
    <name evidence="2" type="ORF">Mal48_16310</name>
</gene>
<evidence type="ECO:0000313" key="3">
    <source>
        <dbReference type="Proteomes" id="UP000315724"/>
    </source>
</evidence>
<reference evidence="2 3" key="1">
    <citation type="submission" date="2019-02" db="EMBL/GenBank/DDBJ databases">
        <title>Deep-cultivation of Planctomycetes and their phenomic and genomic characterization uncovers novel biology.</title>
        <authorList>
            <person name="Wiegand S."/>
            <person name="Jogler M."/>
            <person name="Boedeker C."/>
            <person name="Pinto D."/>
            <person name="Vollmers J."/>
            <person name="Rivas-Marin E."/>
            <person name="Kohn T."/>
            <person name="Peeters S.H."/>
            <person name="Heuer A."/>
            <person name="Rast P."/>
            <person name="Oberbeckmann S."/>
            <person name="Bunk B."/>
            <person name="Jeske O."/>
            <person name="Meyerdierks A."/>
            <person name="Storesund J.E."/>
            <person name="Kallscheuer N."/>
            <person name="Luecker S."/>
            <person name="Lage O.M."/>
            <person name="Pohl T."/>
            <person name="Merkel B.J."/>
            <person name="Hornburger P."/>
            <person name="Mueller R.-W."/>
            <person name="Bruemmer F."/>
            <person name="Labrenz M."/>
            <person name="Spormann A.M."/>
            <person name="Op den Camp H."/>
            <person name="Overmann J."/>
            <person name="Amann R."/>
            <person name="Jetten M.S.M."/>
            <person name="Mascher T."/>
            <person name="Medema M.H."/>
            <person name="Devos D.P."/>
            <person name="Kaster A.-K."/>
            <person name="Ovreas L."/>
            <person name="Rohde M."/>
            <person name="Galperin M.Y."/>
            <person name="Jogler C."/>
        </authorList>
    </citation>
    <scope>NUCLEOTIDE SEQUENCE [LARGE SCALE GENOMIC DNA]</scope>
    <source>
        <strain evidence="2 3">Mal48</strain>
    </source>
</reference>